<comment type="caution">
    <text evidence="18">The sequence shown here is derived from an EMBL/GenBank/DDBJ whole genome shotgun (WGS) entry which is preliminary data.</text>
</comment>
<evidence type="ECO:0000256" key="15">
    <source>
        <dbReference type="RuleBase" id="RU004016"/>
    </source>
</evidence>
<dbReference type="GO" id="GO:0008360">
    <property type="term" value="P:regulation of cell shape"/>
    <property type="evidence" value="ECO:0007669"/>
    <property type="project" value="UniProtKB-KW"/>
</dbReference>
<feature type="binding site" evidence="14">
    <location>
        <position position="227"/>
    </location>
    <ligand>
        <name>substrate</name>
    </ligand>
</feature>
<feature type="active site" description="Proton acceptor" evidence="13">
    <location>
        <position position="63"/>
    </location>
</feature>
<comment type="similarity">
    <text evidence="3 15">Belongs to the peptidase S11 family.</text>
</comment>
<keyword evidence="6" id="KW-0645">Protease</keyword>
<dbReference type="InterPro" id="IPR012907">
    <property type="entry name" value="Peptidase_S11_C"/>
</dbReference>
<organism evidence="18 19">
    <name type="scientific">Tritonibacter scottomollicae</name>
    <name type="common">Epibacterium scottomollicae</name>
    <dbReference type="NCBI Taxonomy" id="483013"/>
    <lineage>
        <taxon>Bacteria</taxon>
        <taxon>Pseudomonadati</taxon>
        <taxon>Pseudomonadota</taxon>
        <taxon>Alphaproteobacteria</taxon>
        <taxon>Rhodobacterales</taxon>
        <taxon>Paracoccaceae</taxon>
        <taxon>Tritonibacter</taxon>
    </lineage>
</organism>
<protein>
    <recommendedName>
        <fullName evidence="4">serine-type D-Ala-D-Ala carboxypeptidase</fullName>
        <ecNumber evidence="4">3.4.16.4</ecNumber>
    </recommendedName>
</protein>
<dbReference type="InterPro" id="IPR001967">
    <property type="entry name" value="Peptidase_S11_N"/>
</dbReference>
<evidence type="ECO:0000256" key="8">
    <source>
        <dbReference type="ARBA" id="ARBA00022801"/>
    </source>
</evidence>
<proteinExistence type="inferred from homology"/>
<evidence type="ECO:0000256" key="14">
    <source>
        <dbReference type="PIRSR" id="PIRSR618044-2"/>
    </source>
</evidence>
<dbReference type="Gene3D" id="3.40.710.10">
    <property type="entry name" value="DD-peptidase/beta-lactamase superfamily"/>
    <property type="match status" value="1"/>
</dbReference>
<dbReference type="GO" id="GO:0009252">
    <property type="term" value="P:peptidoglycan biosynthetic process"/>
    <property type="evidence" value="ECO:0007669"/>
    <property type="project" value="UniProtKB-UniPathway"/>
</dbReference>
<keyword evidence="5 18" id="KW-0121">Carboxypeptidase</keyword>
<dbReference type="InterPro" id="IPR018044">
    <property type="entry name" value="Peptidase_S11"/>
</dbReference>
<gene>
    <name evidence="18" type="ORF">CLV89_1067</name>
</gene>
<evidence type="ECO:0000259" key="17">
    <source>
        <dbReference type="SMART" id="SM00936"/>
    </source>
</evidence>
<keyword evidence="11" id="KW-0961">Cell wall biogenesis/degradation</keyword>
<dbReference type="InterPro" id="IPR015956">
    <property type="entry name" value="Peniciliin-bd_prot_C_sf"/>
</dbReference>
<dbReference type="PANTHER" id="PTHR21581:SF6">
    <property type="entry name" value="TRAFFICKING PROTEIN PARTICLE COMPLEX SUBUNIT 12"/>
    <property type="match status" value="1"/>
</dbReference>
<dbReference type="SUPFAM" id="SSF69189">
    <property type="entry name" value="Penicillin-binding protein associated domain"/>
    <property type="match status" value="1"/>
</dbReference>
<dbReference type="InterPro" id="IPR037167">
    <property type="entry name" value="Peptidase_S11_C_sf"/>
</dbReference>
<evidence type="ECO:0000256" key="10">
    <source>
        <dbReference type="ARBA" id="ARBA00022984"/>
    </source>
</evidence>
<dbReference type="Proteomes" id="UP000237718">
    <property type="component" value="Unassembled WGS sequence"/>
</dbReference>
<feature type="signal peptide" evidence="16">
    <location>
        <begin position="1"/>
        <end position="28"/>
    </location>
</feature>
<dbReference type="RefSeq" id="WP_106163750.1">
    <property type="nucleotide sequence ID" value="NZ_JAGDDX010000006.1"/>
</dbReference>
<evidence type="ECO:0000256" key="4">
    <source>
        <dbReference type="ARBA" id="ARBA00012448"/>
    </source>
</evidence>
<evidence type="ECO:0000256" key="16">
    <source>
        <dbReference type="SAM" id="SignalP"/>
    </source>
</evidence>
<feature type="active site" description="Acyl-ester intermediate" evidence="13">
    <location>
        <position position="60"/>
    </location>
</feature>
<feature type="domain" description="Peptidase S11 D-Ala-D-Ala carboxypeptidase A C-terminal" evidence="17">
    <location>
        <begin position="277"/>
        <end position="367"/>
    </location>
</feature>
<dbReference type="InterPro" id="IPR012338">
    <property type="entry name" value="Beta-lactam/transpept-like"/>
</dbReference>
<evidence type="ECO:0000256" key="7">
    <source>
        <dbReference type="ARBA" id="ARBA00022729"/>
    </source>
</evidence>
<dbReference type="GO" id="GO:0009002">
    <property type="term" value="F:serine-type D-Ala-D-Ala carboxypeptidase activity"/>
    <property type="evidence" value="ECO:0007669"/>
    <property type="project" value="UniProtKB-EC"/>
</dbReference>
<dbReference type="EMBL" id="PVUF01000006">
    <property type="protein sequence ID" value="PRZ47476.1"/>
    <property type="molecule type" value="Genomic_DNA"/>
</dbReference>
<evidence type="ECO:0000313" key="19">
    <source>
        <dbReference type="Proteomes" id="UP000237718"/>
    </source>
</evidence>
<evidence type="ECO:0000256" key="5">
    <source>
        <dbReference type="ARBA" id="ARBA00022645"/>
    </source>
</evidence>
<comment type="catalytic activity">
    <reaction evidence="12">
        <text>Preferential cleavage: (Ac)2-L-Lys-D-Ala-|-D-Ala. Also transpeptidation of peptidyl-alanyl moieties that are N-acyl substituents of D-alanine.</text>
        <dbReference type="EC" id="3.4.16.4"/>
    </reaction>
</comment>
<dbReference type="OrthoDB" id="9795979at2"/>
<dbReference type="AlphaFoldDB" id="A0A2T1AFY3"/>
<keyword evidence="8" id="KW-0378">Hydrolase</keyword>
<feature type="active site" evidence="13">
    <location>
        <position position="120"/>
    </location>
</feature>
<dbReference type="GO" id="GO:0006508">
    <property type="term" value="P:proteolysis"/>
    <property type="evidence" value="ECO:0007669"/>
    <property type="project" value="UniProtKB-KW"/>
</dbReference>
<evidence type="ECO:0000256" key="12">
    <source>
        <dbReference type="ARBA" id="ARBA00034000"/>
    </source>
</evidence>
<evidence type="ECO:0000313" key="18">
    <source>
        <dbReference type="EMBL" id="PRZ47476.1"/>
    </source>
</evidence>
<evidence type="ECO:0000256" key="11">
    <source>
        <dbReference type="ARBA" id="ARBA00023316"/>
    </source>
</evidence>
<dbReference type="PANTHER" id="PTHR21581">
    <property type="entry name" value="D-ALANYL-D-ALANINE CARBOXYPEPTIDASE"/>
    <property type="match status" value="1"/>
</dbReference>
<dbReference type="GO" id="GO:0071555">
    <property type="term" value="P:cell wall organization"/>
    <property type="evidence" value="ECO:0007669"/>
    <property type="project" value="UniProtKB-KW"/>
</dbReference>
<dbReference type="Pfam" id="PF00768">
    <property type="entry name" value="Peptidase_S11"/>
    <property type="match status" value="1"/>
</dbReference>
<evidence type="ECO:0000256" key="1">
    <source>
        <dbReference type="ARBA" id="ARBA00003217"/>
    </source>
</evidence>
<dbReference type="SMART" id="SM00936">
    <property type="entry name" value="PBP5_C"/>
    <property type="match status" value="1"/>
</dbReference>
<dbReference type="Gene3D" id="2.60.410.10">
    <property type="entry name" value="D-Ala-D-Ala carboxypeptidase, C-terminal domain"/>
    <property type="match status" value="1"/>
</dbReference>
<evidence type="ECO:0000256" key="9">
    <source>
        <dbReference type="ARBA" id="ARBA00022960"/>
    </source>
</evidence>
<dbReference type="Pfam" id="PF07943">
    <property type="entry name" value="PBP5_C"/>
    <property type="match status" value="1"/>
</dbReference>
<dbReference type="UniPathway" id="UPA00219"/>
<reference evidence="18 19" key="1">
    <citation type="submission" date="2018-03" db="EMBL/GenBank/DDBJ databases">
        <title>Genomic Encyclopedia of Archaeal and Bacterial Type Strains, Phase II (KMG-II): from individual species to whole genera.</title>
        <authorList>
            <person name="Goeker M."/>
        </authorList>
    </citation>
    <scope>NUCLEOTIDE SEQUENCE [LARGE SCALE GENOMIC DNA]</scope>
    <source>
        <strain evidence="18 19">DSM 25328</strain>
    </source>
</reference>
<dbReference type="SUPFAM" id="SSF56601">
    <property type="entry name" value="beta-lactamase/transpeptidase-like"/>
    <property type="match status" value="1"/>
</dbReference>
<comment type="pathway">
    <text evidence="2">Cell wall biogenesis; peptidoglycan biosynthesis.</text>
</comment>
<evidence type="ECO:0000256" key="13">
    <source>
        <dbReference type="PIRSR" id="PIRSR618044-1"/>
    </source>
</evidence>
<name>A0A2T1AFY3_TRISK</name>
<dbReference type="PRINTS" id="PR00725">
    <property type="entry name" value="DADACBPTASE1"/>
</dbReference>
<keyword evidence="10" id="KW-0573">Peptidoglycan synthesis</keyword>
<comment type="function">
    <text evidence="1">Removes C-terminal D-alanyl residues from sugar-peptide cell wall precursors.</text>
</comment>
<sequence length="393" mass="42568">MTIRFTPATCIGALAGLWVAASASTALAFDTKARAAYVVDQGTNTVLLEKNANVPMPPASMSKLMTLYVAFEAVRDGRLTMDERLPVSEHAMSYKGSTMFLDTTDRVRVEDLLRGIIVLSGNDACAVIAEALSPDGTEAGFARYMTRRARELGMTESTFMNSNGWPDPGHRMSVRDLAVLAEHLIEDFPEFYPMFAEQEFAFDGRAPSNVRNRNPLLQLDIGADGLKTGHTQEAGYGLVGSAKQGDRRVIFVISGMNTTPERAEESEAIVNWSFRQFTKRTIAREGLAVEQAEVWMGESPTVGLVPAQDLEILLPALSGDAINAEVVYTGPVTAPIQAGQQLAELVVQPEDLPEMRLPLVAQSDVGTGGFPVKVMTAARVLVTRFLNGPEDAL</sequence>
<evidence type="ECO:0000256" key="3">
    <source>
        <dbReference type="ARBA" id="ARBA00007164"/>
    </source>
</evidence>
<feature type="chain" id="PRO_5015510604" description="serine-type D-Ala-D-Ala carboxypeptidase" evidence="16">
    <location>
        <begin position="29"/>
        <end position="393"/>
    </location>
</feature>
<evidence type="ECO:0000256" key="2">
    <source>
        <dbReference type="ARBA" id="ARBA00004752"/>
    </source>
</evidence>
<accession>A0A2T1AFY3</accession>
<evidence type="ECO:0000256" key="6">
    <source>
        <dbReference type="ARBA" id="ARBA00022670"/>
    </source>
</evidence>
<keyword evidence="7 16" id="KW-0732">Signal</keyword>
<keyword evidence="9" id="KW-0133">Cell shape</keyword>
<dbReference type="EC" id="3.4.16.4" evidence="4"/>